<gene>
    <name evidence="2" type="ORF">SLEP1_g28126</name>
</gene>
<dbReference type="AlphaFoldDB" id="A0AAV5K220"/>
<comment type="caution">
    <text evidence="2">The sequence shown here is derived from an EMBL/GenBank/DDBJ whole genome shotgun (WGS) entry which is preliminary data.</text>
</comment>
<evidence type="ECO:0000256" key="1">
    <source>
        <dbReference type="SAM" id="MobiDB-lite"/>
    </source>
</evidence>
<evidence type="ECO:0000313" key="2">
    <source>
        <dbReference type="EMBL" id="GKV17654.1"/>
    </source>
</evidence>
<sequence>MIQPSPAVPSVVSPVSLKPHQKHRRLTKNVRLGSSFCGGGAVRAAHAGAAVPGAGEQPVRRVRQLPD</sequence>
<evidence type="ECO:0000313" key="3">
    <source>
        <dbReference type="Proteomes" id="UP001054252"/>
    </source>
</evidence>
<feature type="compositionally biased region" description="Low complexity" evidence="1">
    <location>
        <begin position="1"/>
        <end position="16"/>
    </location>
</feature>
<protein>
    <submittedName>
        <fullName evidence="2">Uncharacterized protein</fullName>
    </submittedName>
</protein>
<organism evidence="2 3">
    <name type="scientific">Rubroshorea leprosula</name>
    <dbReference type="NCBI Taxonomy" id="152421"/>
    <lineage>
        <taxon>Eukaryota</taxon>
        <taxon>Viridiplantae</taxon>
        <taxon>Streptophyta</taxon>
        <taxon>Embryophyta</taxon>
        <taxon>Tracheophyta</taxon>
        <taxon>Spermatophyta</taxon>
        <taxon>Magnoliopsida</taxon>
        <taxon>eudicotyledons</taxon>
        <taxon>Gunneridae</taxon>
        <taxon>Pentapetalae</taxon>
        <taxon>rosids</taxon>
        <taxon>malvids</taxon>
        <taxon>Malvales</taxon>
        <taxon>Dipterocarpaceae</taxon>
        <taxon>Rubroshorea</taxon>
    </lineage>
</organism>
<reference evidence="2 3" key="1">
    <citation type="journal article" date="2021" name="Commun. Biol.">
        <title>The genome of Shorea leprosula (Dipterocarpaceae) highlights the ecological relevance of drought in aseasonal tropical rainforests.</title>
        <authorList>
            <person name="Ng K.K.S."/>
            <person name="Kobayashi M.J."/>
            <person name="Fawcett J.A."/>
            <person name="Hatakeyama M."/>
            <person name="Paape T."/>
            <person name="Ng C.H."/>
            <person name="Ang C.C."/>
            <person name="Tnah L.H."/>
            <person name="Lee C.T."/>
            <person name="Nishiyama T."/>
            <person name="Sese J."/>
            <person name="O'Brien M.J."/>
            <person name="Copetti D."/>
            <person name="Mohd Noor M.I."/>
            <person name="Ong R.C."/>
            <person name="Putra M."/>
            <person name="Sireger I.Z."/>
            <person name="Indrioko S."/>
            <person name="Kosugi Y."/>
            <person name="Izuno A."/>
            <person name="Isagi Y."/>
            <person name="Lee S.L."/>
            <person name="Shimizu K.K."/>
        </authorList>
    </citation>
    <scope>NUCLEOTIDE SEQUENCE [LARGE SCALE GENOMIC DNA]</scope>
    <source>
        <strain evidence="2">214</strain>
    </source>
</reference>
<accession>A0AAV5K220</accession>
<dbReference type="Proteomes" id="UP001054252">
    <property type="component" value="Unassembled WGS sequence"/>
</dbReference>
<proteinExistence type="predicted"/>
<name>A0AAV5K220_9ROSI</name>
<feature type="region of interest" description="Disordered" evidence="1">
    <location>
        <begin position="1"/>
        <end position="24"/>
    </location>
</feature>
<dbReference type="EMBL" id="BPVZ01000048">
    <property type="protein sequence ID" value="GKV17654.1"/>
    <property type="molecule type" value="Genomic_DNA"/>
</dbReference>
<keyword evidence="3" id="KW-1185">Reference proteome</keyword>
<feature type="region of interest" description="Disordered" evidence="1">
    <location>
        <begin position="48"/>
        <end position="67"/>
    </location>
</feature>